<feature type="region of interest" description="Disordered" evidence="3">
    <location>
        <begin position="301"/>
        <end position="333"/>
    </location>
</feature>
<feature type="compositionally biased region" description="Basic and acidic residues" evidence="3">
    <location>
        <begin position="312"/>
        <end position="326"/>
    </location>
</feature>
<organism evidence="5 6">
    <name type="scientific">Chromohalobacter moromii</name>
    <dbReference type="NCBI Taxonomy" id="2860329"/>
    <lineage>
        <taxon>Bacteria</taxon>
        <taxon>Pseudomonadati</taxon>
        <taxon>Pseudomonadota</taxon>
        <taxon>Gammaproteobacteria</taxon>
        <taxon>Oceanospirillales</taxon>
        <taxon>Halomonadaceae</taxon>
        <taxon>Chromohalobacter</taxon>
    </lineage>
</organism>
<keyword evidence="1" id="KW-0442">Lipid degradation</keyword>
<evidence type="ECO:0000259" key="4">
    <source>
        <dbReference type="Pfam" id="PF00561"/>
    </source>
</evidence>
<dbReference type="Proteomes" id="UP001145353">
    <property type="component" value="Unassembled WGS sequence"/>
</dbReference>
<dbReference type="AlphaFoldDB" id="A0A9X2X0X7"/>
<dbReference type="GO" id="GO:0016787">
    <property type="term" value="F:hydrolase activity"/>
    <property type="evidence" value="ECO:0007669"/>
    <property type="project" value="UniProtKB-KW"/>
</dbReference>
<protein>
    <submittedName>
        <fullName evidence="5">Alpha/beta hydrolase</fullName>
    </submittedName>
</protein>
<dbReference type="Pfam" id="PF00561">
    <property type="entry name" value="Abhydrolase_1"/>
    <property type="match status" value="1"/>
</dbReference>
<evidence type="ECO:0000256" key="3">
    <source>
        <dbReference type="SAM" id="MobiDB-lite"/>
    </source>
</evidence>
<dbReference type="RefSeq" id="WP_247619546.1">
    <property type="nucleotide sequence ID" value="NZ_JAHXCZ010000001.1"/>
</dbReference>
<reference evidence="5" key="2">
    <citation type="journal article" date="2022" name="Syst. Appl. Microbiol.">
        <title>Chromohalobacter moromii sp. nov., a moderately halophilic bacterium isolated from lupine-based moromi fermentation.</title>
        <authorList>
            <person name="Lulf R.H."/>
            <person name="Hilgarth M."/>
            <person name="Ehrmann M.A."/>
        </authorList>
    </citation>
    <scope>NUCLEOTIDE SEQUENCE</scope>
    <source>
        <strain evidence="5">TMW 2.2304</strain>
    </source>
</reference>
<dbReference type="PANTHER" id="PTHR11005">
    <property type="entry name" value="LYSOSOMAL ACID LIPASE-RELATED"/>
    <property type="match status" value="1"/>
</dbReference>
<keyword evidence="5" id="KW-0378">Hydrolase</keyword>
<accession>A0A9X2X0X7</accession>
<dbReference type="InterPro" id="IPR000073">
    <property type="entry name" value="AB_hydrolase_1"/>
</dbReference>
<dbReference type="GO" id="GO:0016042">
    <property type="term" value="P:lipid catabolic process"/>
    <property type="evidence" value="ECO:0007669"/>
    <property type="project" value="UniProtKB-KW"/>
</dbReference>
<evidence type="ECO:0000256" key="1">
    <source>
        <dbReference type="ARBA" id="ARBA00022963"/>
    </source>
</evidence>
<sequence length="333" mass="37034">MDYQTSQHRMPIATGGELNLIRFQPERIHGLPILCWHGAIESGRIFHSRSGKGMAPWLARQGHEVMVIDQRGRGSASPRPARGASFSQREVIIDEVATALATCLNLSGQSRCHIMAHSWGGVLIAAHLARVPSSRERVASQVYFGTKRRVRIQNPSKWLYIDLIWKGLAPLARRMCGYLPARSLRWGSDDEYAASHADSVAWVRETAWRDPEDGFDYAAALAHGGLPPTLHLAGRRDRALGHPRDVTRFVEECGPHRHAVRVLGRENGQGRDYGHLDMLTHPDAVKDVYPQALAWCQAHQGDTVSGEADPEEAARQEHPRMEKAGPNDKTPSQ</sequence>
<evidence type="ECO:0000313" key="5">
    <source>
        <dbReference type="EMBL" id="MCT8504471.1"/>
    </source>
</evidence>
<evidence type="ECO:0000313" key="6">
    <source>
        <dbReference type="Proteomes" id="UP001145353"/>
    </source>
</evidence>
<feature type="domain" description="AB hydrolase-1" evidence="4">
    <location>
        <begin position="32"/>
        <end position="226"/>
    </location>
</feature>
<name>A0A9X2X0X7_9GAMM</name>
<dbReference type="EMBL" id="JAHXDE010000001">
    <property type="protein sequence ID" value="MCT8504471.1"/>
    <property type="molecule type" value="Genomic_DNA"/>
</dbReference>
<dbReference type="Gene3D" id="3.40.50.1820">
    <property type="entry name" value="alpha/beta hydrolase"/>
    <property type="match status" value="1"/>
</dbReference>
<keyword evidence="2" id="KW-0443">Lipid metabolism</keyword>
<gene>
    <name evidence="5" type="ORF">KZO87_03665</name>
</gene>
<reference evidence="5" key="1">
    <citation type="submission" date="2021-07" db="EMBL/GenBank/DDBJ databases">
        <authorList>
            <person name="Luelf R.H."/>
        </authorList>
    </citation>
    <scope>NUCLEOTIDE SEQUENCE</scope>
    <source>
        <strain evidence="5">TMW 2.2304</strain>
    </source>
</reference>
<keyword evidence="6" id="KW-1185">Reference proteome</keyword>
<dbReference type="SUPFAM" id="SSF53474">
    <property type="entry name" value="alpha/beta-Hydrolases"/>
    <property type="match status" value="1"/>
</dbReference>
<dbReference type="InterPro" id="IPR029058">
    <property type="entry name" value="AB_hydrolase_fold"/>
</dbReference>
<proteinExistence type="predicted"/>
<evidence type="ECO:0000256" key="2">
    <source>
        <dbReference type="ARBA" id="ARBA00023098"/>
    </source>
</evidence>
<comment type="caution">
    <text evidence="5">The sequence shown here is derived from an EMBL/GenBank/DDBJ whole genome shotgun (WGS) entry which is preliminary data.</text>
</comment>